<comment type="subcellular location">
    <subcellularLocation>
        <location evidence="1">Membrane</location>
        <topology evidence="1">Single-pass type I membrane protein</topology>
    </subcellularLocation>
</comment>
<keyword evidence="7" id="KW-0812">Transmembrane</keyword>
<keyword evidence="4" id="KW-0547">Nucleotide-binding</keyword>
<comment type="caution">
    <text evidence="9">The sequence shown here is derived from an EMBL/GenBank/DDBJ whole genome shotgun (WGS) entry which is preliminary data.</text>
</comment>
<keyword evidence="5" id="KW-0418">Kinase</keyword>
<dbReference type="PANTHER" id="PTHR27002:SF150">
    <property type="entry name" value="RECEPTOR-LIKE SERINE_THREONINE-PROTEIN KINASE SD1-8"/>
    <property type="match status" value="1"/>
</dbReference>
<dbReference type="EMBL" id="RDQH01000329">
    <property type="protein sequence ID" value="RXI03370.1"/>
    <property type="molecule type" value="Genomic_DNA"/>
</dbReference>
<gene>
    <name evidence="9" type="ORF">DVH24_004022</name>
</gene>
<evidence type="ECO:0000256" key="7">
    <source>
        <dbReference type="SAM" id="Phobius"/>
    </source>
</evidence>
<accession>A0A498K546</accession>
<feature type="transmembrane region" description="Helical" evidence="7">
    <location>
        <begin position="15"/>
        <end position="38"/>
    </location>
</feature>
<keyword evidence="7" id="KW-0472">Membrane</keyword>
<evidence type="ECO:0000256" key="6">
    <source>
        <dbReference type="ARBA" id="ARBA00022840"/>
    </source>
</evidence>
<reference evidence="9 10" key="1">
    <citation type="submission" date="2018-10" db="EMBL/GenBank/DDBJ databases">
        <title>A high-quality apple genome assembly.</title>
        <authorList>
            <person name="Hu J."/>
        </authorList>
    </citation>
    <scope>NUCLEOTIDE SEQUENCE [LARGE SCALE GENOMIC DNA]</scope>
    <source>
        <strain evidence="10">cv. HFTH1</strain>
        <tissue evidence="9">Young leaf</tissue>
    </source>
</reference>
<dbReference type="SUPFAM" id="SSF56112">
    <property type="entry name" value="Protein kinase-like (PK-like)"/>
    <property type="match status" value="1"/>
</dbReference>
<dbReference type="InterPro" id="IPR022126">
    <property type="entry name" value="S-locus_recpt_kinase"/>
</dbReference>
<keyword evidence="10" id="KW-1185">Reference proteome</keyword>
<dbReference type="InterPro" id="IPR011009">
    <property type="entry name" value="Kinase-like_dom_sf"/>
</dbReference>
<proteinExistence type="predicted"/>
<keyword evidence="7" id="KW-1133">Transmembrane helix</keyword>
<evidence type="ECO:0000256" key="1">
    <source>
        <dbReference type="ARBA" id="ARBA00004479"/>
    </source>
</evidence>
<evidence type="ECO:0000256" key="5">
    <source>
        <dbReference type="ARBA" id="ARBA00022777"/>
    </source>
</evidence>
<keyword evidence="3" id="KW-0808">Transferase</keyword>
<dbReference type="Pfam" id="PF12398">
    <property type="entry name" value="DUF3660"/>
    <property type="match status" value="1"/>
</dbReference>
<dbReference type="PANTHER" id="PTHR27002">
    <property type="entry name" value="RECEPTOR-LIKE SERINE/THREONINE-PROTEIN KINASE SD1-8"/>
    <property type="match status" value="1"/>
</dbReference>
<dbReference type="GO" id="GO:0004674">
    <property type="term" value="F:protein serine/threonine kinase activity"/>
    <property type="evidence" value="ECO:0007669"/>
    <property type="project" value="UniProtKB-KW"/>
</dbReference>
<evidence type="ECO:0000256" key="2">
    <source>
        <dbReference type="ARBA" id="ARBA00022527"/>
    </source>
</evidence>
<dbReference type="GO" id="GO:0005886">
    <property type="term" value="C:plasma membrane"/>
    <property type="evidence" value="ECO:0007669"/>
    <property type="project" value="TreeGrafter"/>
</dbReference>
<keyword evidence="2" id="KW-0723">Serine/threonine-protein kinase</keyword>
<sequence>MTFPYKDGNGKMKRVLIIVGITVGTGILLAALVICFVWKKKSGITRKGRIEQKGSFERSQDFLLNEVVISSKREHYSGERSNDELELPLLDFNTVAVATDNFSDENQLGQGGFGCVYKHPIWPKEGNLKKKKK</sequence>
<evidence type="ECO:0000259" key="8">
    <source>
        <dbReference type="Pfam" id="PF12398"/>
    </source>
</evidence>
<dbReference type="GO" id="GO:0005524">
    <property type="term" value="F:ATP binding"/>
    <property type="evidence" value="ECO:0007669"/>
    <property type="project" value="UniProtKB-KW"/>
</dbReference>
<dbReference type="Gene3D" id="3.30.200.20">
    <property type="entry name" value="Phosphorylase Kinase, domain 1"/>
    <property type="match status" value="1"/>
</dbReference>
<dbReference type="AlphaFoldDB" id="A0A498K546"/>
<organism evidence="9 10">
    <name type="scientific">Malus domestica</name>
    <name type="common">Apple</name>
    <name type="synonym">Pyrus malus</name>
    <dbReference type="NCBI Taxonomy" id="3750"/>
    <lineage>
        <taxon>Eukaryota</taxon>
        <taxon>Viridiplantae</taxon>
        <taxon>Streptophyta</taxon>
        <taxon>Embryophyta</taxon>
        <taxon>Tracheophyta</taxon>
        <taxon>Spermatophyta</taxon>
        <taxon>Magnoliopsida</taxon>
        <taxon>eudicotyledons</taxon>
        <taxon>Gunneridae</taxon>
        <taxon>Pentapetalae</taxon>
        <taxon>rosids</taxon>
        <taxon>fabids</taxon>
        <taxon>Rosales</taxon>
        <taxon>Rosaceae</taxon>
        <taxon>Amygdaloideae</taxon>
        <taxon>Maleae</taxon>
        <taxon>Malus</taxon>
    </lineage>
</organism>
<feature type="domain" description="S-locus receptor kinase" evidence="8">
    <location>
        <begin position="57"/>
        <end position="92"/>
    </location>
</feature>
<dbReference type="Proteomes" id="UP000290289">
    <property type="component" value="Chromosome 3"/>
</dbReference>
<protein>
    <recommendedName>
        <fullName evidence="8">S-locus receptor kinase domain-containing protein</fullName>
    </recommendedName>
</protein>
<evidence type="ECO:0000256" key="4">
    <source>
        <dbReference type="ARBA" id="ARBA00022741"/>
    </source>
</evidence>
<name>A0A498K546_MALDO</name>
<evidence type="ECO:0000313" key="9">
    <source>
        <dbReference type="EMBL" id="RXI03370.1"/>
    </source>
</evidence>
<keyword evidence="6" id="KW-0067">ATP-binding</keyword>
<evidence type="ECO:0000256" key="3">
    <source>
        <dbReference type="ARBA" id="ARBA00022679"/>
    </source>
</evidence>
<evidence type="ECO:0000313" key="10">
    <source>
        <dbReference type="Proteomes" id="UP000290289"/>
    </source>
</evidence>